<accession>A0AAE0A0Q8</accession>
<dbReference type="GO" id="GO:0003824">
    <property type="term" value="F:catalytic activity"/>
    <property type="evidence" value="ECO:0007669"/>
    <property type="project" value="InterPro"/>
</dbReference>
<keyword evidence="3" id="KW-1185">Reference proteome</keyword>
<dbReference type="InterPro" id="IPR005135">
    <property type="entry name" value="Endo/exonuclease/phosphatase"/>
</dbReference>
<dbReference type="SUPFAM" id="SSF56219">
    <property type="entry name" value="DNase I-like"/>
    <property type="match status" value="1"/>
</dbReference>
<comment type="caution">
    <text evidence="2">The sequence shown here is derived from an EMBL/GenBank/DDBJ whole genome shotgun (WGS) entry which is preliminary data.</text>
</comment>
<dbReference type="Gene3D" id="3.60.10.10">
    <property type="entry name" value="Endonuclease/exonuclease/phosphatase"/>
    <property type="match status" value="1"/>
</dbReference>
<dbReference type="AlphaFoldDB" id="A0AAE0A0Q8"/>
<reference evidence="2" key="1">
    <citation type="journal article" date="2023" name="Plant J.">
        <title>Genome sequences and population genomics provide insights into the demographic history, inbreeding, and mutation load of two 'living fossil' tree species of Dipteronia.</title>
        <authorList>
            <person name="Feng Y."/>
            <person name="Comes H.P."/>
            <person name="Chen J."/>
            <person name="Zhu S."/>
            <person name="Lu R."/>
            <person name="Zhang X."/>
            <person name="Li P."/>
            <person name="Qiu J."/>
            <person name="Olsen K.M."/>
            <person name="Qiu Y."/>
        </authorList>
    </citation>
    <scope>NUCLEOTIDE SEQUENCE</scope>
    <source>
        <strain evidence="2">NBL</strain>
    </source>
</reference>
<gene>
    <name evidence="2" type="ORF">Dsin_021883</name>
</gene>
<name>A0AAE0A0Q8_9ROSI</name>
<evidence type="ECO:0000259" key="1">
    <source>
        <dbReference type="Pfam" id="PF03372"/>
    </source>
</evidence>
<dbReference type="EMBL" id="JANJYJ010000007">
    <property type="protein sequence ID" value="KAK3198468.1"/>
    <property type="molecule type" value="Genomic_DNA"/>
</dbReference>
<sequence>MKGFSIQVCQRTIYRPGPMGNPRAFNNLRFHKQEVKPNMMFIMESKCREEKMEYLRVKLGYDWKLVVNCKGKSGGLALFWEKNLNVNLLSFTQGHIDVIIQEGNNRIWRFTGFYGNPDKTQRGHSWVLLRRLAGMYCMPWLCMGDFNEVLQDSEKRGGVSESWRALSEFREAVEDCHLVDMGFTGPKFTWCNKREGAEIILERLDRGFCNSEWRDLFPDFVINHLDFWGSDHRPLLLDCGNDIVNSRIGARSNSRRFFYEECWSDDRECRVIVVASWAGLTEEDNALGSMLNNINYCAKRLA</sequence>
<organism evidence="2 3">
    <name type="scientific">Dipteronia sinensis</name>
    <dbReference type="NCBI Taxonomy" id="43782"/>
    <lineage>
        <taxon>Eukaryota</taxon>
        <taxon>Viridiplantae</taxon>
        <taxon>Streptophyta</taxon>
        <taxon>Embryophyta</taxon>
        <taxon>Tracheophyta</taxon>
        <taxon>Spermatophyta</taxon>
        <taxon>Magnoliopsida</taxon>
        <taxon>eudicotyledons</taxon>
        <taxon>Gunneridae</taxon>
        <taxon>Pentapetalae</taxon>
        <taxon>rosids</taxon>
        <taxon>malvids</taxon>
        <taxon>Sapindales</taxon>
        <taxon>Sapindaceae</taxon>
        <taxon>Hippocastanoideae</taxon>
        <taxon>Acereae</taxon>
        <taxon>Dipteronia</taxon>
    </lineage>
</organism>
<dbReference type="InterPro" id="IPR036691">
    <property type="entry name" value="Endo/exonu/phosph_ase_sf"/>
</dbReference>
<proteinExistence type="predicted"/>
<dbReference type="Proteomes" id="UP001281410">
    <property type="component" value="Unassembled WGS sequence"/>
</dbReference>
<dbReference type="Pfam" id="PF03372">
    <property type="entry name" value="Exo_endo_phos"/>
    <property type="match status" value="1"/>
</dbReference>
<evidence type="ECO:0000313" key="2">
    <source>
        <dbReference type="EMBL" id="KAK3198468.1"/>
    </source>
</evidence>
<protein>
    <recommendedName>
        <fullName evidence="1">Endonuclease/exonuclease/phosphatase domain-containing protein</fullName>
    </recommendedName>
</protein>
<dbReference type="PANTHER" id="PTHR33710">
    <property type="entry name" value="BNAC02G09200D PROTEIN"/>
    <property type="match status" value="1"/>
</dbReference>
<evidence type="ECO:0000313" key="3">
    <source>
        <dbReference type="Proteomes" id="UP001281410"/>
    </source>
</evidence>
<feature type="domain" description="Endonuclease/exonuclease/phosphatase" evidence="1">
    <location>
        <begin position="36"/>
        <end position="232"/>
    </location>
</feature>
<dbReference type="PANTHER" id="PTHR33710:SF71">
    <property type="entry name" value="ENDONUCLEASE_EXONUCLEASE_PHOSPHATASE DOMAIN-CONTAINING PROTEIN"/>
    <property type="match status" value="1"/>
</dbReference>